<evidence type="ECO:0000259" key="7">
    <source>
        <dbReference type="Pfam" id="PF09924"/>
    </source>
</evidence>
<dbReference type="RefSeq" id="WP_218284505.1">
    <property type="nucleotide sequence ID" value="NZ_CP076448.1"/>
</dbReference>
<evidence type="ECO:0000256" key="5">
    <source>
        <dbReference type="ARBA" id="ARBA00023136"/>
    </source>
</evidence>
<dbReference type="InterPro" id="IPR051211">
    <property type="entry name" value="PG_lysyltransferase"/>
</dbReference>
<evidence type="ECO:0000313" key="9">
    <source>
        <dbReference type="Proteomes" id="UP000694001"/>
    </source>
</evidence>
<keyword evidence="3 6" id="KW-0812">Transmembrane</keyword>
<evidence type="ECO:0000256" key="4">
    <source>
        <dbReference type="ARBA" id="ARBA00022989"/>
    </source>
</evidence>
<evidence type="ECO:0000256" key="1">
    <source>
        <dbReference type="ARBA" id="ARBA00004651"/>
    </source>
</evidence>
<feature type="transmembrane region" description="Helical" evidence="6">
    <location>
        <begin position="423"/>
        <end position="442"/>
    </location>
</feature>
<dbReference type="GO" id="GO:0005886">
    <property type="term" value="C:plasma membrane"/>
    <property type="evidence" value="ECO:0007669"/>
    <property type="project" value="UniProtKB-SubCell"/>
</dbReference>
<keyword evidence="2" id="KW-1003">Cell membrane</keyword>
<feature type="transmembrane region" description="Helical" evidence="6">
    <location>
        <begin position="121"/>
        <end position="154"/>
    </location>
</feature>
<dbReference type="PANTHER" id="PTHR34697:SF2">
    <property type="entry name" value="PHOSPHATIDYLGLYCEROL LYSYLTRANSFERASE"/>
    <property type="match status" value="1"/>
</dbReference>
<dbReference type="Proteomes" id="UP000694001">
    <property type="component" value="Chromosome"/>
</dbReference>
<feature type="transmembrane region" description="Helical" evidence="6">
    <location>
        <begin position="166"/>
        <end position="186"/>
    </location>
</feature>
<evidence type="ECO:0000256" key="6">
    <source>
        <dbReference type="SAM" id="Phobius"/>
    </source>
</evidence>
<feature type="transmembrane region" description="Helical" evidence="6">
    <location>
        <begin position="292"/>
        <end position="308"/>
    </location>
</feature>
<dbReference type="EMBL" id="CP076448">
    <property type="protein sequence ID" value="QXM23629.1"/>
    <property type="molecule type" value="Genomic_DNA"/>
</dbReference>
<feature type="transmembrane region" description="Helical" evidence="6">
    <location>
        <begin position="6"/>
        <end position="27"/>
    </location>
</feature>
<feature type="transmembrane region" description="Helical" evidence="6">
    <location>
        <begin position="234"/>
        <end position="255"/>
    </location>
</feature>
<feature type="transmembrane region" description="Helical" evidence="6">
    <location>
        <begin position="497"/>
        <end position="518"/>
    </location>
</feature>
<evidence type="ECO:0000313" key="8">
    <source>
        <dbReference type="EMBL" id="QXM23629.1"/>
    </source>
</evidence>
<keyword evidence="5 6" id="KW-0472">Membrane</keyword>
<evidence type="ECO:0000256" key="2">
    <source>
        <dbReference type="ARBA" id="ARBA00022475"/>
    </source>
</evidence>
<dbReference type="KEGG" id="elio:KO353_09910"/>
<feature type="transmembrane region" description="Helical" evidence="6">
    <location>
        <begin position="85"/>
        <end position="109"/>
    </location>
</feature>
<feature type="transmembrane region" description="Helical" evidence="6">
    <location>
        <begin position="39"/>
        <end position="65"/>
    </location>
</feature>
<feature type="transmembrane region" description="Helical" evidence="6">
    <location>
        <begin position="454"/>
        <end position="477"/>
    </location>
</feature>
<gene>
    <name evidence="8" type="ORF">KO353_09910</name>
</gene>
<feature type="transmembrane region" description="Helical" evidence="6">
    <location>
        <begin position="328"/>
        <end position="350"/>
    </location>
</feature>
<sequence length="676" mass="71270">MSRVRSLARHLPAALGVALVVGALWVVQRELAALRLADVLAAMDAIPEPSILLAFALTVVAYLVLTAYDTLGTRFVGHPLPYGRIAFASFTAYALAHNIGFATLSGAAIRYRLYVLWGMSPLQIAGVVAFTSLTFVLGGLTLGGLVLLAVPHAIPGFGGWVPTPVMAAVGLVMLGLVLGYALVGLVRREPIVLFRTAIPLPGPRMAAAQVLLATVDVALTAGIFYVLLPDAPGLTLLVFLAVYVTAYTAAMASHVPGGIGVFDGTMLVGLAPHLDAATIVGALLVFRLLYHILPLFLAGGLFAANEVLIRRVAVSRALVQASRWGEPFVVPVLAAAVTLAGLMMLFLGSLPPVEATVALAARGLAEPAAPLVQLSHFAASVIGAGLLVVAWGLWRRVTIAWAMVLALLLLGATTAAAKGHGLVAPLLLVGIAAAVAPFRRSFYRDTRLVREPFTASWLAAVASLAACAITLALFAHLRRDRSDETWLSVVLAADTPWSLRATIGLGVALLVFALWRLLRPARIEVHPLDPATRARLAALGHAAPVAREADGVVFGEAGKAAIAFRRLPGIWLGLGDPAGDEHDRISAIWRFRDLCDQEGVDPAFWRVGPDLLHVYGDIGLTAFPLTESDRLAEETEGDTPPAEHYMVCKAERDLLRLLPLVPALARGGRAEPAPVG</sequence>
<dbReference type="InterPro" id="IPR024320">
    <property type="entry name" value="LPG_synthase_C"/>
</dbReference>
<protein>
    <submittedName>
        <fullName evidence="8">DUF2156 domain-containing protein</fullName>
    </submittedName>
</protein>
<comment type="subcellular location">
    <subcellularLocation>
        <location evidence="1">Cell membrane</location>
        <topology evidence="1">Multi-pass membrane protein</topology>
    </subcellularLocation>
</comment>
<proteinExistence type="predicted"/>
<dbReference type="GO" id="GO:0016755">
    <property type="term" value="F:aminoacyltransferase activity"/>
    <property type="evidence" value="ECO:0007669"/>
    <property type="project" value="TreeGrafter"/>
</dbReference>
<keyword evidence="4 6" id="KW-1133">Transmembrane helix</keyword>
<feature type="transmembrane region" description="Helical" evidence="6">
    <location>
        <begin position="206"/>
        <end position="228"/>
    </location>
</feature>
<feature type="transmembrane region" description="Helical" evidence="6">
    <location>
        <begin position="267"/>
        <end position="286"/>
    </location>
</feature>
<organism evidence="8 9">
    <name type="scientific">Elioraea tepida</name>
    <dbReference type="NCBI Taxonomy" id="2843330"/>
    <lineage>
        <taxon>Bacteria</taxon>
        <taxon>Pseudomonadati</taxon>
        <taxon>Pseudomonadota</taxon>
        <taxon>Alphaproteobacteria</taxon>
        <taxon>Acetobacterales</taxon>
        <taxon>Elioraeaceae</taxon>
        <taxon>Elioraea</taxon>
    </lineage>
</organism>
<evidence type="ECO:0000256" key="3">
    <source>
        <dbReference type="ARBA" id="ARBA00022692"/>
    </source>
</evidence>
<feature type="domain" description="Phosphatidylglycerol lysyltransferase C-terminal" evidence="7">
    <location>
        <begin position="552"/>
        <end position="627"/>
    </location>
</feature>
<dbReference type="AlphaFoldDB" id="A0A975U0V3"/>
<keyword evidence="9" id="KW-1185">Reference proteome</keyword>
<dbReference type="GO" id="GO:0055091">
    <property type="term" value="P:phospholipid homeostasis"/>
    <property type="evidence" value="ECO:0007669"/>
    <property type="project" value="TreeGrafter"/>
</dbReference>
<feature type="transmembrane region" description="Helical" evidence="6">
    <location>
        <begin position="370"/>
        <end position="391"/>
    </location>
</feature>
<accession>A0A975U0V3</accession>
<dbReference type="Pfam" id="PF09924">
    <property type="entry name" value="LPG_synthase_C"/>
    <property type="match status" value="1"/>
</dbReference>
<name>A0A975U0V3_9PROT</name>
<reference evidence="8" key="1">
    <citation type="submission" date="2021-06" db="EMBL/GenBank/DDBJ databases">
        <title>Elioraea tepida, sp. nov., a moderately thermophilic aerobic anoxygenic phototrophic bacterium isolated from an alkaline siliceous hot spring mat community in Yellowstone National Park, WY, USA.</title>
        <authorList>
            <person name="Saini M.K."/>
            <person name="Yoshida S."/>
            <person name="Sebastian A."/>
            <person name="Hirose S."/>
            <person name="Hara E."/>
            <person name="Tamaki H."/>
            <person name="Soulier N.T."/>
            <person name="Albert I."/>
            <person name="Hanada S."/>
            <person name="Bryant D.A."/>
            <person name="Tank M."/>
        </authorList>
    </citation>
    <scope>NUCLEOTIDE SEQUENCE</scope>
    <source>
        <strain evidence="8">MS-P2</strain>
    </source>
</reference>
<dbReference type="PANTHER" id="PTHR34697">
    <property type="entry name" value="PHOSPHATIDYLGLYCEROL LYSYLTRANSFERASE"/>
    <property type="match status" value="1"/>
</dbReference>
<feature type="transmembrane region" description="Helical" evidence="6">
    <location>
        <begin position="398"/>
        <end position="417"/>
    </location>
</feature>